<dbReference type="Gene3D" id="3.30.450.20">
    <property type="entry name" value="PAS domain"/>
    <property type="match status" value="2"/>
</dbReference>
<dbReference type="CDD" id="cd06225">
    <property type="entry name" value="HAMP"/>
    <property type="match status" value="1"/>
</dbReference>
<dbReference type="AlphaFoldDB" id="A0A0F4QMQ1"/>
<dbReference type="CDD" id="cd11386">
    <property type="entry name" value="MCP_signal"/>
    <property type="match status" value="1"/>
</dbReference>
<dbReference type="InterPro" id="IPR003660">
    <property type="entry name" value="HAMP_dom"/>
</dbReference>
<dbReference type="Proteomes" id="UP000033452">
    <property type="component" value="Unassembled WGS sequence"/>
</dbReference>
<evidence type="ECO:0000259" key="13">
    <source>
        <dbReference type="PROSITE" id="PS50885"/>
    </source>
</evidence>
<organism evidence="14 15">
    <name type="scientific">Pseudoalteromonas rubra</name>
    <dbReference type="NCBI Taxonomy" id="43658"/>
    <lineage>
        <taxon>Bacteria</taxon>
        <taxon>Pseudomonadati</taxon>
        <taxon>Pseudomonadota</taxon>
        <taxon>Gammaproteobacteria</taxon>
        <taxon>Alteromonadales</taxon>
        <taxon>Pseudoalteromonadaceae</taxon>
        <taxon>Pseudoalteromonas</taxon>
    </lineage>
</organism>
<dbReference type="PROSITE" id="PS50111">
    <property type="entry name" value="CHEMOTAXIS_TRANSDUC_2"/>
    <property type="match status" value="1"/>
</dbReference>
<proteinExistence type="inferred from homology"/>
<feature type="transmembrane region" description="Helical" evidence="11">
    <location>
        <begin position="278"/>
        <end position="297"/>
    </location>
</feature>
<dbReference type="OrthoDB" id="2489132at2"/>
<evidence type="ECO:0000256" key="7">
    <source>
        <dbReference type="ARBA" id="ARBA00023136"/>
    </source>
</evidence>
<sequence>MFSALKFTTKITLAASLVLVIVLSLFTVNNFILMRSQTQAQLTLVLQEISESVSQNIANWLNDRLDIVSSVASGHRKSDATADILRRVQTAHEAGHFKNTFIGTPDGQFVLNDTSVVLPSDFDATQRPWYKLAERKRDTAFTTPYIDVTSNELTITAVVPIMMNGRFSGVAGGDIDMATITDIVNEIDFLGYGYGFLLDAEGRILSHPNTGLNDKPMSDLFGNKLPLSESFADLTIDGKEKLVSFVKMRGIKNVDWYLGVVIDKEIAYSSVASFRNMALIYMLVGVVVIVVMLQLLLKYLMRPMVHLNEAIKDIAQGEGDLTRRLEVENNDEFGELSNYFNLFVDKIHESISKVKETTLALEQVMAGLQSQTQGALDIYTEQTKRTDSVATAINELSSSAVEISNNAKHASELATEANSLSSQGQVALNANIEEIGSLSAKMQKAQSTIDGLDKLTSSIGQVLEVIKGVSEQTNLLALNAAIEAARAGEAGRGFAVVADEVRQLAQRTQESTQEIENTIGELQQGSASAVAVMKSSIDDSSNSAQQAQSAGTKMQEVTHAIDSIDGVNHAVASATQEQNAVIQSLDSDIHGISDLCVEGSDSLTKTLEECQTLKLQFDELEHMLAKFKV</sequence>
<dbReference type="Gene3D" id="1.10.287.950">
    <property type="entry name" value="Methyl-accepting chemotaxis protein"/>
    <property type="match status" value="1"/>
</dbReference>
<evidence type="ECO:0000256" key="10">
    <source>
        <dbReference type="PROSITE-ProRule" id="PRU00284"/>
    </source>
</evidence>
<keyword evidence="2" id="KW-1003">Cell membrane</keyword>
<feature type="domain" description="HAMP" evidence="13">
    <location>
        <begin position="298"/>
        <end position="352"/>
    </location>
</feature>
<evidence type="ECO:0000256" key="5">
    <source>
        <dbReference type="ARBA" id="ARBA00022692"/>
    </source>
</evidence>
<dbReference type="Pfam" id="PF02743">
    <property type="entry name" value="dCache_1"/>
    <property type="match status" value="1"/>
</dbReference>
<dbReference type="SUPFAM" id="SSF58104">
    <property type="entry name" value="Methyl-accepting chemotaxis protein (MCP) signaling domain"/>
    <property type="match status" value="1"/>
</dbReference>
<dbReference type="Pfam" id="PF00672">
    <property type="entry name" value="HAMP"/>
    <property type="match status" value="1"/>
</dbReference>
<dbReference type="InterPro" id="IPR004089">
    <property type="entry name" value="MCPsignal_dom"/>
</dbReference>
<dbReference type="PATRIC" id="fig|43658.5.peg.2504"/>
<accession>A0A0F4QMQ1</accession>
<dbReference type="GO" id="GO:0006935">
    <property type="term" value="P:chemotaxis"/>
    <property type="evidence" value="ECO:0007669"/>
    <property type="project" value="UniProtKB-KW"/>
</dbReference>
<keyword evidence="4" id="KW-0145">Chemotaxis</keyword>
<dbReference type="SUPFAM" id="SSF103190">
    <property type="entry name" value="Sensory domain-like"/>
    <property type="match status" value="1"/>
</dbReference>
<dbReference type="GO" id="GO:0007165">
    <property type="term" value="P:signal transduction"/>
    <property type="evidence" value="ECO:0007669"/>
    <property type="project" value="UniProtKB-KW"/>
</dbReference>
<dbReference type="GO" id="GO:0005886">
    <property type="term" value="C:plasma membrane"/>
    <property type="evidence" value="ECO:0007669"/>
    <property type="project" value="UniProtKB-SubCell"/>
</dbReference>
<keyword evidence="8 10" id="KW-0807">Transducer</keyword>
<keyword evidence="5 11" id="KW-0812">Transmembrane</keyword>
<evidence type="ECO:0000256" key="2">
    <source>
        <dbReference type="ARBA" id="ARBA00022475"/>
    </source>
</evidence>
<dbReference type="CDD" id="cd12912">
    <property type="entry name" value="PDC2_MCP_like"/>
    <property type="match status" value="1"/>
</dbReference>
<evidence type="ECO:0000256" key="6">
    <source>
        <dbReference type="ARBA" id="ARBA00022989"/>
    </source>
</evidence>
<evidence type="ECO:0000256" key="4">
    <source>
        <dbReference type="ARBA" id="ARBA00022500"/>
    </source>
</evidence>
<comment type="caution">
    <text evidence="14">The sequence shown here is derived from an EMBL/GenBank/DDBJ whole genome shotgun (WGS) entry which is preliminary data.</text>
</comment>
<evidence type="ECO:0000256" key="8">
    <source>
        <dbReference type="ARBA" id="ARBA00023224"/>
    </source>
</evidence>
<evidence type="ECO:0000256" key="11">
    <source>
        <dbReference type="SAM" id="Phobius"/>
    </source>
</evidence>
<evidence type="ECO:0000259" key="12">
    <source>
        <dbReference type="PROSITE" id="PS50111"/>
    </source>
</evidence>
<dbReference type="PANTHER" id="PTHR32089:SF39">
    <property type="entry name" value="METHYL-ACCEPTING CHEMOTAXIS PROTEIN HLYB"/>
    <property type="match status" value="1"/>
</dbReference>
<dbReference type="Pfam" id="PF00015">
    <property type="entry name" value="MCPsignal"/>
    <property type="match status" value="1"/>
</dbReference>
<dbReference type="EMBL" id="JXYA01000026">
    <property type="protein sequence ID" value="KJZ08535.1"/>
    <property type="molecule type" value="Genomic_DNA"/>
</dbReference>
<dbReference type="PROSITE" id="PS50885">
    <property type="entry name" value="HAMP"/>
    <property type="match status" value="1"/>
</dbReference>
<keyword evidence="15" id="KW-1185">Reference proteome</keyword>
<dbReference type="RefSeq" id="WP_046005187.1">
    <property type="nucleotide sequence ID" value="NZ_JXYA01000026.1"/>
</dbReference>
<keyword evidence="3" id="KW-0488">Methylation</keyword>
<dbReference type="PANTHER" id="PTHR32089">
    <property type="entry name" value="METHYL-ACCEPTING CHEMOTAXIS PROTEIN MCPB"/>
    <property type="match status" value="1"/>
</dbReference>
<evidence type="ECO:0000313" key="15">
    <source>
        <dbReference type="Proteomes" id="UP000033452"/>
    </source>
</evidence>
<comment type="subcellular location">
    <subcellularLocation>
        <location evidence="1">Cell membrane</location>
        <topology evidence="1">Multi-pass membrane protein</topology>
    </subcellularLocation>
</comment>
<evidence type="ECO:0000313" key="14">
    <source>
        <dbReference type="EMBL" id="KJZ08535.1"/>
    </source>
</evidence>
<protein>
    <submittedName>
        <fullName evidence="14">Chemotaxis protein</fullName>
    </submittedName>
</protein>
<evidence type="ECO:0000256" key="9">
    <source>
        <dbReference type="ARBA" id="ARBA00029447"/>
    </source>
</evidence>
<name>A0A0F4QMQ1_9GAMM</name>
<evidence type="ECO:0000256" key="1">
    <source>
        <dbReference type="ARBA" id="ARBA00004651"/>
    </source>
</evidence>
<comment type="similarity">
    <text evidence="9">Belongs to the methyl-accepting chemotaxis (MCP) protein family.</text>
</comment>
<dbReference type="InterPro" id="IPR029151">
    <property type="entry name" value="Sensor-like_sf"/>
</dbReference>
<dbReference type="FunFam" id="1.10.287.950:FF:000001">
    <property type="entry name" value="Methyl-accepting chemotaxis sensory transducer"/>
    <property type="match status" value="1"/>
</dbReference>
<gene>
    <name evidence="14" type="ORF">TW77_11825</name>
</gene>
<evidence type="ECO:0000256" key="3">
    <source>
        <dbReference type="ARBA" id="ARBA00022481"/>
    </source>
</evidence>
<dbReference type="CDD" id="cd12913">
    <property type="entry name" value="PDC1_MCP_like"/>
    <property type="match status" value="1"/>
</dbReference>
<keyword evidence="6 11" id="KW-1133">Transmembrane helix</keyword>
<dbReference type="SMART" id="SM00283">
    <property type="entry name" value="MA"/>
    <property type="match status" value="1"/>
</dbReference>
<reference evidence="14 15" key="1">
    <citation type="journal article" date="2015" name="BMC Genomics">
        <title>Genome mining reveals unlocked bioactive potential of marine Gram-negative bacteria.</title>
        <authorList>
            <person name="Machado H."/>
            <person name="Sonnenschein E.C."/>
            <person name="Melchiorsen J."/>
            <person name="Gram L."/>
        </authorList>
    </citation>
    <scope>NUCLEOTIDE SEQUENCE [LARGE SCALE GENOMIC DNA]</scope>
    <source>
        <strain evidence="14 15">S2471</strain>
    </source>
</reference>
<dbReference type="SMART" id="SM00304">
    <property type="entry name" value="HAMP"/>
    <property type="match status" value="1"/>
</dbReference>
<dbReference type="InterPro" id="IPR033479">
    <property type="entry name" value="dCache_1"/>
</dbReference>
<feature type="domain" description="Methyl-accepting transducer" evidence="12">
    <location>
        <begin position="381"/>
        <end position="593"/>
    </location>
</feature>
<keyword evidence="7 11" id="KW-0472">Membrane</keyword>